<accession>A0A7G9T4N1</accession>
<dbReference type="RefSeq" id="WP_187528891.1">
    <property type="nucleotide sequence ID" value="NZ_CP060724.1"/>
</dbReference>
<sequence length="91" mass="10607">MRWLHSKKSEKLLLQSDVDFLIRHKYIVEDFKLIETEPGVLDHMPLGNGKFRITDAGVDYLHQIEEVNWSSLRSWIALVISMILLALKFIG</sequence>
<protein>
    <submittedName>
        <fullName evidence="1">Uncharacterized protein</fullName>
    </submittedName>
</protein>
<name>A0A7G9T4N1_9LACO</name>
<dbReference type="EMBL" id="CP060724">
    <property type="protein sequence ID" value="QNN75056.1"/>
    <property type="molecule type" value="Genomic_DNA"/>
</dbReference>
<evidence type="ECO:0000313" key="1">
    <source>
        <dbReference type="EMBL" id="QNN75056.1"/>
    </source>
</evidence>
<dbReference type="Proteomes" id="UP000515800">
    <property type="component" value="Chromosome"/>
</dbReference>
<keyword evidence="2" id="KW-1185">Reference proteome</keyword>
<reference evidence="1 2" key="1">
    <citation type="submission" date="2020-08" db="EMBL/GenBank/DDBJ databases">
        <title>Genome sequence of Weissella diestrammenae KACC 16890T.</title>
        <authorList>
            <person name="Hyun D.-W."/>
            <person name="Bae J.-W."/>
        </authorList>
    </citation>
    <scope>NUCLEOTIDE SEQUENCE [LARGE SCALE GENOMIC DNA]</scope>
    <source>
        <strain evidence="1 2">KACC 16890</strain>
    </source>
</reference>
<gene>
    <name evidence="1" type="ORF">H9L19_06665</name>
</gene>
<proteinExistence type="predicted"/>
<dbReference type="KEGG" id="wdi:H9L19_06665"/>
<dbReference type="AlphaFoldDB" id="A0A7G9T4N1"/>
<organism evidence="1 2">
    <name type="scientific">Weissella diestrammenae</name>
    <dbReference type="NCBI Taxonomy" id="1162633"/>
    <lineage>
        <taxon>Bacteria</taxon>
        <taxon>Bacillati</taxon>
        <taxon>Bacillota</taxon>
        <taxon>Bacilli</taxon>
        <taxon>Lactobacillales</taxon>
        <taxon>Lactobacillaceae</taxon>
        <taxon>Weissella</taxon>
    </lineage>
</organism>
<evidence type="ECO:0000313" key="2">
    <source>
        <dbReference type="Proteomes" id="UP000515800"/>
    </source>
</evidence>